<organism evidence="9 10">
    <name type="scientific">Panicum virgatum</name>
    <name type="common">Blackwell switchgrass</name>
    <dbReference type="NCBI Taxonomy" id="38727"/>
    <lineage>
        <taxon>Eukaryota</taxon>
        <taxon>Viridiplantae</taxon>
        <taxon>Streptophyta</taxon>
        <taxon>Embryophyta</taxon>
        <taxon>Tracheophyta</taxon>
        <taxon>Spermatophyta</taxon>
        <taxon>Magnoliopsida</taxon>
        <taxon>Liliopsida</taxon>
        <taxon>Poales</taxon>
        <taxon>Poaceae</taxon>
        <taxon>PACMAD clade</taxon>
        <taxon>Panicoideae</taxon>
        <taxon>Panicodae</taxon>
        <taxon>Paniceae</taxon>
        <taxon>Panicinae</taxon>
        <taxon>Panicum</taxon>
        <taxon>Panicum sect. Hiantes</taxon>
    </lineage>
</organism>
<comment type="similarity">
    <text evidence="2">Belongs to the peptidase M18 family.</text>
</comment>
<evidence type="ECO:0000256" key="5">
    <source>
        <dbReference type="ARBA" id="ARBA00022723"/>
    </source>
</evidence>
<dbReference type="Pfam" id="PF02127">
    <property type="entry name" value="Peptidase_M18"/>
    <property type="match status" value="1"/>
</dbReference>
<keyword evidence="8" id="KW-0482">Metalloprotease</keyword>
<dbReference type="AlphaFoldDB" id="A0A8T0VEB8"/>
<keyword evidence="7" id="KW-0862">Zinc</keyword>
<dbReference type="InterPro" id="IPR001948">
    <property type="entry name" value="Peptidase_M18"/>
</dbReference>
<keyword evidence="4" id="KW-0645">Protease</keyword>
<dbReference type="PANTHER" id="PTHR28570">
    <property type="entry name" value="ASPARTYL AMINOPEPTIDASE"/>
    <property type="match status" value="1"/>
</dbReference>
<evidence type="ECO:0000313" key="9">
    <source>
        <dbReference type="EMBL" id="KAG2633560.1"/>
    </source>
</evidence>
<keyword evidence="5" id="KW-0479">Metal-binding</keyword>
<evidence type="ECO:0000256" key="3">
    <source>
        <dbReference type="ARBA" id="ARBA00022438"/>
    </source>
</evidence>
<proteinExistence type="inferred from homology"/>
<evidence type="ECO:0000256" key="8">
    <source>
        <dbReference type="ARBA" id="ARBA00023049"/>
    </source>
</evidence>
<comment type="cofactor">
    <cofactor evidence="1">
        <name>Zn(2+)</name>
        <dbReference type="ChEBI" id="CHEBI:29105"/>
    </cofactor>
</comment>
<dbReference type="Gene3D" id="2.30.250.10">
    <property type="entry name" value="Aminopeptidase i, Domain 2"/>
    <property type="match status" value="1"/>
</dbReference>
<evidence type="ECO:0000256" key="1">
    <source>
        <dbReference type="ARBA" id="ARBA00001947"/>
    </source>
</evidence>
<name>A0A8T0VEB8_PANVG</name>
<keyword evidence="3" id="KW-0031">Aminopeptidase</keyword>
<evidence type="ECO:0000256" key="4">
    <source>
        <dbReference type="ARBA" id="ARBA00022670"/>
    </source>
</evidence>
<dbReference type="InterPro" id="IPR023358">
    <property type="entry name" value="Peptidase_M18_dom2"/>
</dbReference>
<reference evidence="9" key="1">
    <citation type="submission" date="2020-05" db="EMBL/GenBank/DDBJ databases">
        <title>WGS assembly of Panicum virgatum.</title>
        <authorList>
            <person name="Lovell J.T."/>
            <person name="Jenkins J."/>
            <person name="Shu S."/>
            <person name="Juenger T.E."/>
            <person name="Schmutz J."/>
        </authorList>
    </citation>
    <scope>NUCLEOTIDE SEQUENCE</scope>
    <source>
        <strain evidence="9">AP13</strain>
    </source>
</reference>
<comment type="caution">
    <text evidence="9">The sequence shown here is derived from an EMBL/GenBank/DDBJ whole genome shotgun (WGS) entry which is preliminary data.</text>
</comment>
<evidence type="ECO:0000256" key="2">
    <source>
        <dbReference type="ARBA" id="ARBA00008290"/>
    </source>
</evidence>
<dbReference type="GO" id="GO:0005737">
    <property type="term" value="C:cytoplasm"/>
    <property type="evidence" value="ECO:0007669"/>
    <property type="project" value="UniProtKB-ARBA"/>
</dbReference>
<protein>
    <submittedName>
        <fullName evidence="9">Uncharacterized protein</fullName>
    </submittedName>
</protein>
<dbReference type="GO" id="GO:0008270">
    <property type="term" value="F:zinc ion binding"/>
    <property type="evidence" value="ECO:0007669"/>
    <property type="project" value="InterPro"/>
</dbReference>
<accession>A0A8T0VEB8</accession>
<dbReference type="GO" id="GO:0008237">
    <property type="term" value="F:metallopeptidase activity"/>
    <property type="evidence" value="ECO:0007669"/>
    <property type="project" value="UniProtKB-KW"/>
</dbReference>
<sequence length="166" mass="18523">MQKIVGENGLKESLENKNMKQLIAKEANCEPDEICNFELQLCDTQPSAVAGAIKEFIFSGQLDNLCMPFCSLKLSLAMRKLDLILLRELVPLPCWTLYQESRGLLALQIPRACCAANQVAWCFCSILHGRCGGQLSSHQTYMPVSMAWPSGFLCSFCCAYSYCHLI</sequence>
<dbReference type="EMBL" id="CM029040">
    <property type="protein sequence ID" value="KAG2633560.1"/>
    <property type="molecule type" value="Genomic_DNA"/>
</dbReference>
<dbReference type="Gene3D" id="3.40.630.10">
    <property type="entry name" value="Zn peptidases"/>
    <property type="match status" value="1"/>
</dbReference>
<evidence type="ECO:0000256" key="6">
    <source>
        <dbReference type="ARBA" id="ARBA00022801"/>
    </source>
</evidence>
<evidence type="ECO:0000256" key="7">
    <source>
        <dbReference type="ARBA" id="ARBA00022833"/>
    </source>
</evidence>
<dbReference type="Proteomes" id="UP000823388">
    <property type="component" value="Chromosome 2N"/>
</dbReference>
<dbReference type="GO" id="GO:0006508">
    <property type="term" value="P:proteolysis"/>
    <property type="evidence" value="ECO:0007669"/>
    <property type="project" value="UniProtKB-KW"/>
</dbReference>
<dbReference type="GO" id="GO:0004177">
    <property type="term" value="F:aminopeptidase activity"/>
    <property type="evidence" value="ECO:0007669"/>
    <property type="project" value="UniProtKB-KW"/>
</dbReference>
<keyword evidence="10" id="KW-1185">Reference proteome</keyword>
<evidence type="ECO:0000313" key="10">
    <source>
        <dbReference type="Proteomes" id="UP000823388"/>
    </source>
</evidence>
<gene>
    <name evidence="9" type="ORF">PVAP13_2NG263303</name>
</gene>
<keyword evidence="6" id="KW-0378">Hydrolase</keyword>
<dbReference type="PANTHER" id="PTHR28570:SF16">
    <property type="entry name" value="ASPARTYL AMINOPEPTIDASE-RELATED"/>
    <property type="match status" value="1"/>
</dbReference>